<evidence type="ECO:0000313" key="2">
    <source>
        <dbReference type="EMBL" id="AWU66649.1"/>
    </source>
</evidence>
<dbReference type="Pfam" id="PF00535">
    <property type="entry name" value="Glycos_transf_2"/>
    <property type="match status" value="1"/>
</dbReference>
<accession>A0A2Z4C1N4</accession>
<proteinExistence type="predicted"/>
<dbReference type="AlphaFoldDB" id="A0A2Z4C1N4"/>
<evidence type="ECO:0000259" key="1">
    <source>
        <dbReference type="Pfam" id="PF00535"/>
    </source>
</evidence>
<gene>
    <name evidence="2" type="primary">gt1</name>
</gene>
<name>A0A2Z4C1N4_9ENTR</name>
<feature type="domain" description="Glycosyltransferase 2-like" evidence="1">
    <location>
        <begin position="61"/>
        <end position="122"/>
    </location>
</feature>
<keyword evidence="2" id="KW-0808">Transferase</keyword>
<reference evidence="2" key="1">
    <citation type="submission" date="2018-05" db="EMBL/GenBank/DDBJ databases">
        <authorList>
            <person name="Lanie J.A."/>
            <person name="Ng W.-L."/>
            <person name="Kazmierczak K.M."/>
            <person name="Andrzejewski T.M."/>
            <person name="Davidsen T.M."/>
            <person name="Wayne K.J."/>
            <person name="Tettelin H."/>
            <person name="Glass J.I."/>
            <person name="Rusch D."/>
            <person name="Podicherti R."/>
            <person name="Tsui H.-C.T."/>
            <person name="Winkler M.E."/>
        </authorList>
    </citation>
    <scope>NUCLEOTIDE SEQUENCE</scope>
    <source>
        <strain evidence="2">O16_G3541</strain>
    </source>
</reference>
<dbReference type="SUPFAM" id="SSF53448">
    <property type="entry name" value="Nucleotide-diphospho-sugar transferases"/>
    <property type="match status" value="1"/>
</dbReference>
<dbReference type="EMBL" id="MH325894">
    <property type="protein sequence ID" value="AWU66649.1"/>
    <property type="molecule type" value="Genomic_DNA"/>
</dbReference>
<organism evidence="2">
    <name type="scientific">Citrobacter youngae</name>
    <dbReference type="NCBI Taxonomy" id="133448"/>
    <lineage>
        <taxon>Bacteria</taxon>
        <taxon>Pseudomonadati</taxon>
        <taxon>Pseudomonadota</taxon>
        <taxon>Gammaproteobacteria</taxon>
        <taxon>Enterobacterales</taxon>
        <taxon>Enterobacteriaceae</taxon>
        <taxon>Citrobacter</taxon>
        <taxon>Citrobacter freundii complex</taxon>
    </lineage>
</organism>
<sequence>MIISKLFNNIESKIVNIRLNFNELSGFLTRDSRDSLTVKYLSKAVSDRNKHPSITAVYRVKNGATFIELSILSVAALCREIIIVDNGSTDSTLLIVEKLKSELKDICEIKIFHYTEQVALAGNKYYDEITKYPERSLATYYNYAFSLATSDFVMKCDAHYIYTPAGINKIQSKLISLYNYTDVISFRGVEVFGAILACEPYLIRKDSFEYYDSTFFEVLKLKNKRKFLQKIMSRISMPCFIHVKRLSYIKTIHISKLSPVEYLYKNDS</sequence>
<dbReference type="InterPro" id="IPR029044">
    <property type="entry name" value="Nucleotide-diphossugar_trans"/>
</dbReference>
<dbReference type="Gene3D" id="3.90.550.10">
    <property type="entry name" value="Spore Coat Polysaccharide Biosynthesis Protein SpsA, Chain A"/>
    <property type="match status" value="1"/>
</dbReference>
<dbReference type="InterPro" id="IPR001173">
    <property type="entry name" value="Glyco_trans_2-like"/>
</dbReference>
<dbReference type="GO" id="GO:0016740">
    <property type="term" value="F:transferase activity"/>
    <property type="evidence" value="ECO:0007669"/>
    <property type="project" value="UniProtKB-KW"/>
</dbReference>
<protein>
    <submittedName>
        <fullName evidence="2">Glycosyl transferase</fullName>
    </submittedName>
</protein>